<name>A0A940PA34_9ENTE</name>
<organism evidence="5 6">
    <name type="scientific">Vagococcus allomyrinae</name>
    <dbReference type="NCBI Taxonomy" id="2794353"/>
    <lineage>
        <taxon>Bacteria</taxon>
        <taxon>Bacillati</taxon>
        <taxon>Bacillota</taxon>
        <taxon>Bacilli</taxon>
        <taxon>Lactobacillales</taxon>
        <taxon>Enterococcaceae</taxon>
        <taxon>Vagococcus</taxon>
    </lineage>
</organism>
<keyword evidence="1" id="KW-0805">Transcription regulation</keyword>
<evidence type="ECO:0000313" key="5">
    <source>
        <dbReference type="EMBL" id="MBP1040757.1"/>
    </source>
</evidence>
<protein>
    <submittedName>
        <fullName evidence="5">TetR/AcrR family transcriptional regulator</fullName>
    </submittedName>
</protein>
<evidence type="ECO:0000256" key="1">
    <source>
        <dbReference type="ARBA" id="ARBA00023015"/>
    </source>
</evidence>
<dbReference type="AlphaFoldDB" id="A0A940PA34"/>
<keyword evidence="2" id="KW-0238">DNA-binding</keyword>
<accession>A0A940PA34</accession>
<comment type="caution">
    <text evidence="5">The sequence shown here is derived from an EMBL/GenBank/DDBJ whole genome shotgun (WGS) entry which is preliminary data.</text>
</comment>
<dbReference type="InterPro" id="IPR001647">
    <property type="entry name" value="HTH_TetR"/>
</dbReference>
<dbReference type="PANTHER" id="PTHR47506">
    <property type="entry name" value="TRANSCRIPTIONAL REGULATORY PROTEIN"/>
    <property type="match status" value="1"/>
</dbReference>
<dbReference type="SUPFAM" id="SSF46689">
    <property type="entry name" value="Homeodomain-like"/>
    <property type="match status" value="1"/>
</dbReference>
<dbReference type="Gene3D" id="1.10.357.10">
    <property type="entry name" value="Tetracycline Repressor, domain 2"/>
    <property type="match status" value="1"/>
</dbReference>
<keyword evidence="3" id="KW-0804">Transcription</keyword>
<keyword evidence="6" id="KW-1185">Reference proteome</keyword>
<dbReference type="Proteomes" id="UP000674938">
    <property type="component" value="Unassembled WGS sequence"/>
</dbReference>
<proteinExistence type="predicted"/>
<dbReference type="GO" id="GO:0003677">
    <property type="term" value="F:DNA binding"/>
    <property type="evidence" value="ECO:0007669"/>
    <property type="project" value="UniProtKB-KW"/>
</dbReference>
<dbReference type="EMBL" id="JAEEGA010000003">
    <property type="protein sequence ID" value="MBP1040757.1"/>
    <property type="molecule type" value="Genomic_DNA"/>
</dbReference>
<dbReference type="PANTHER" id="PTHR47506:SF3">
    <property type="entry name" value="HTH-TYPE TRANSCRIPTIONAL REGULATOR LMRA"/>
    <property type="match status" value="1"/>
</dbReference>
<gene>
    <name evidence="5" type="ORF">I6N95_07050</name>
</gene>
<reference evidence="5" key="1">
    <citation type="submission" date="2020-12" db="EMBL/GenBank/DDBJ databases">
        <title>Vagococcus allomyrinae sp. nov. and Enterococcus lavae sp. nov., isolated from the larvae of Allomyrina dichotoma.</title>
        <authorList>
            <person name="Lee S.D."/>
        </authorList>
    </citation>
    <scope>NUCLEOTIDE SEQUENCE</scope>
    <source>
        <strain evidence="5">BWB3-3</strain>
    </source>
</reference>
<sequence length="195" mass="22112">MTKGPKGFSEAEKVDLRGKLQFECEQSWALYGYKKTSISKLTASIGISTGAFYLLYPSKESLFCETLASVQKSLTETIRQNILDIGGMEGFRQALISHFDEYDKRPFLYDVTSVDFLAFINKLPQEKIEQLKFDSVASFEELVKLTGLPLAVSQEKAFAVTSSLLYTVTNKERVAYDHREVFMFLLDGILPQLFK</sequence>
<dbReference type="RefSeq" id="WP_209526084.1">
    <property type="nucleotide sequence ID" value="NZ_JAEEGA010000003.1"/>
</dbReference>
<evidence type="ECO:0000259" key="4">
    <source>
        <dbReference type="Pfam" id="PF00440"/>
    </source>
</evidence>
<dbReference type="Pfam" id="PF00440">
    <property type="entry name" value="TetR_N"/>
    <property type="match status" value="1"/>
</dbReference>
<evidence type="ECO:0000256" key="3">
    <source>
        <dbReference type="ARBA" id="ARBA00023163"/>
    </source>
</evidence>
<evidence type="ECO:0000256" key="2">
    <source>
        <dbReference type="ARBA" id="ARBA00023125"/>
    </source>
</evidence>
<evidence type="ECO:0000313" key="6">
    <source>
        <dbReference type="Proteomes" id="UP000674938"/>
    </source>
</evidence>
<feature type="domain" description="HTH tetR-type" evidence="4">
    <location>
        <begin position="28"/>
        <end position="63"/>
    </location>
</feature>
<dbReference type="InterPro" id="IPR009057">
    <property type="entry name" value="Homeodomain-like_sf"/>
</dbReference>